<reference evidence="2 3" key="1">
    <citation type="journal article" date="2016" name="Nat. Commun.">
        <title>Thousands of microbial genomes shed light on interconnected biogeochemical processes in an aquifer system.</title>
        <authorList>
            <person name="Anantharaman K."/>
            <person name="Brown C.T."/>
            <person name="Hug L.A."/>
            <person name="Sharon I."/>
            <person name="Castelle C.J."/>
            <person name="Probst A.J."/>
            <person name="Thomas B.C."/>
            <person name="Singh A."/>
            <person name="Wilkins M.J."/>
            <person name="Karaoz U."/>
            <person name="Brodie E.L."/>
            <person name="Williams K.H."/>
            <person name="Hubbard S.S."/>
            <person name="Banfield J.F."/>
        </authorList>
    </citation>
    <scope>NUCLEOTIDE SEQUENCE [LARGE SCALE GENOMIC DNA]</scope>
</reference>
<dbReference type="EMBL" id="MHOV01000031">
    <property type="protein sequence ID" value="OGZ69623.1"/>
    <property type="molecule type" value="Genomic_DNA"/>
</dbReference>
<dbReference type="PANTHER" id="PTHR36181">
    <property type="entry name" value="INTRON-ENCODED ENDONUCLEASE AI3-RELATED"/>
    <property type="match status" value="1"/>
</dbReference>
<evidence type="ECO:0000313" key="3">
    <source>
        <dbReference type="Proteomes" id="UP000179214"/>
    </source>
</evidence>
<evidence type="ECO:0000259" key="1">
    <source>
        <dbReference type="Pfam" id="PF00961"/>
    </source>
</evidence>
<dbReference type="InterPro" id="IPR004860">
    <property type="entry name" value="LAGLIDADG_dom"/>
</dbReference>
<gene>
    <name evidence="2" type="ORF">A3F47_02525</name>
</gene>
<dbReference type="AlphaFoldDB" id="A0A1G2I4C6"/>
<proteinExistence type="predicted"/>
<dbReference type="InterPro" id="IPR027434">
    <property type="entry name" value="Homing_endonucl"/>
</dbReference>
<protein>
    <recommendedName>
        <fullName evidence="1">Homing endonuclease LAGLIDADG domain-containing protein</fullName>
    </recommendedName>
</protein>
<dbReference type="SUPFAM" id="SSF55608">
    <property type="entry name" value="Homing endonucleases"/>
    <property type="match status" value="1"/>
</dbReference>
<evidence type="ECO:0000313" key="2">
    <source>
        <dbReference type="EMBL" id="OGZ69623.1"/>
    </source>
</evidence>
<dbReference type="GO" id="GO:0004519">
    <property type="term" value="F:endonuclease activity"/>
    <property type="evidence" value="ECO:0007669"/>
    <property type="project" value="InterPro"/>
</dbReference>
<feature type="domain" description="Homing endonuclease LAGLIDADG" evidence="1">
    <location>
        <begin position="12"/>
        <end position="112"/>
    </location>
</feature>
<accession>A0A1G2I4C6</accession>
<comment type="caution">
    <text evidence="2">The sequence shown here is derived from an EMBL/GenBank/DDBJ whole genome shotgun (WGS) entry which is preliminary data.</text>
</comment>
<name>A0A1G2I4C6_9BACT</name>
<dbReference type="PANTHER" id="PTHR36181:SF2">
    <property type="entry name" value="INTRON-ENCODED ENDONUCLEASE AI3-RELATED"/>
    <property type="match status" value="1"/>
</dbReference>
<sequence>MQKENSTITSLINNDCCFDLQFRKDTRHKRTGSPTYYRWKLQFVITSPKEKSKLMQKVKSVIGCGEINTIKDQARFSVQRIDDIYDKVVPYFRKNKLTMEKKKKDFELWQRAVEIIYKNKGVYLTKWKKSDLHSLMEIHKSTAKYKQKPRKSKWMEMAKTLTKKEA</sequence>
<dbReference type="Pfam" id="PF00961">
    <property type="entry name" value="LAGLIDADG_1"/>
    <property type="match status" value="1"/>
</dbReference>
<organism evidence="2 3">
    <name type="scientific">Candidatus Staskawiczbacteria bacterium RIFCSPHIGHO2_12_FULL_38_11</name>
    <dbReference type="NCBI Taxonomy" id="1802209"/>
    <lineage>
        <taxon>Bacteria</taxon>
        <taxon>Candidatus Staskawicziibacteriota</taxon>
    </lineage>
</organism>
<dbReference type="Proteomes" id="UP000179214">
    <property type="component" value="Unassembled WGS sequence"/>
</dbReference>
<dbReference type="InterPro" id="IPR051289">
    <property type="entry name" value="LAGLIDADG_Endonuclease"/>
</dbReference>
<dbReference type="Gene3D" id="3.10.28.10">
    <property type="entry name" value="Homing endonucleases"/>
    <property type="match status" value="1"/>
</dbReference>